<keyword evidence="2" id="KW-0812">Transmembrane</keyword>
<protein>
    <submittedName>
        <fullName evidence="4">Uncharacterized protein</fullName>
    </submittedName>
</protein>
<keyword evidence="2" id="KW-0472">Membrane</keyword>
<organism evidence="4 5">
    <name type="scientific">Austropuccinia psidii MF-1</name>
    <dbReference type="NCBI Taxonomy" id="1389203"/>
    <lineage>
        <taxon>Eukaryota</taxon>
        <taxon>Fungi</taxon>
        <taxon>Dikarya</taxon>
        <taxon>Basidiomycota</taxon>
        <taxon>Pucciniomycotina</taxon>
        <taxon>Pucciniomycetes</taxon>
        <taxon>Pucciniales</taxon>
        <taxon>Sphaerophragmiaceae</taxon>
        <taxon>Austropuccinia</taxon>
    </lineage>
</organism>
<dbReference type="AlphaFoldDB" id="A0A9Q3PDN7"/>
<feature type="signal peptide" evidence="3">
    <location>
        <begin position="1"/>
        <end position="17"/>
    </location>
</feature>
<gene>
    <name evidence="4" type="ORF">O181_095801</name>
</gene>
<name>A0A9Q3PDN7_9BASI</name>
<feature type="transmembrane region" description="Helical" evidence="2">
    <location>
        <begin position="218"/>
        <end position="235"/>
    </location>
</feature>
<dbReference type="Proteomes" id="UP000765509">
    <property type="component" value="Unassembled WGS sequence"/>
</dbReference>
<proteinExistence type="predicted"/>
<comment type="caution">
    <text evidence="4">The sequence shown here is derived from an EMBL/GenBank/DDBJ whole genome shotgun (WGS) entry which is preliminary data.</text>
</comment>
<feature type="transmembrane region" description="Helical" evidence="2">
    <location>
        <begin position="78"/>
        <end position="101"/>
    </location>
</feature>
<keyword evidence="2" id="KW-1133">Transmembrane helix</keyword>
<feature type="transmembrane region" description="Helical" evidence="2">
    <location>
        <begin position="47"/>
        <end position="66"/>
    </location>
</feature>
<evidence type="ECO:0000256" key="3">
    <source>
        <dbReference type="SAM" id="SignalP"/>
    </source>
</evidence>
<dbReference type="OrthoDB" id="2498908at2759"/>
<dbReference type="EMBL" id="AVOT02063350">
    <property type="protein sequence ID" value="MBW0556086.1"/>
    <property type="molecule type" value="Genomic_DNA"/>
</dbReference>
<evidence type="ECO:0000256" key="2">
    <source>
        <dbReference type="SAM" id="Phobius"/>
    </source>
</evidence>
<evidence type="ECO:0000256" key="1">
    <source>
        <dbReference type="SAM" id="MobiDB-lite"/>
    </source>
</evidence>
<feature type="transmembrane region" description="Helical" evidence="2">
    <location>
        <begin position="121"/>
        <end position="144"/>
    </location>
</feature>
<keyword evidence="5" id="KW-1185">Reference proteome</keyword>
<feature type="chain" id="PRO_5040172615" evidence="3">
    <location>
        <begin position="18"/>
        <end position="431"/>
    </location>
</feature>
<keyword evidence="3" id="KW-0732">Signal</keyword>
<evidence type="ECO:0000313" key="4">
    <source>
        <dbReference type="EMBL" id="MBW0556086.1"/>
    </source>
</evidence>
<feature type="compositionally biased region" description="Basic residues" evidence="1">
    <location>
        <begin position="400"/>
        <end position="410"/>
    </location>
</feature>
<feature type="transmembrane region" description="Helical" evidence="2">
    <location>
        <begin position="171"/>
        <end position="198"/>
    </location>
</feature>
<accession>A0A9Q3PDN7</accession>
<feature type="region of interest" description="Disordered" evidence="1">
    <location>
        <begin position="348"/>
        <end position="411"/>
    </location>
</feature>
<feature type="transmembrane region" description="Helical" evidence="2">
    <location>
        <begin position="7"/>
        <end position="27"/>
    </location>
</feature>
<reference evidence="4" key="1">
    <citation type="submission" date="2021-03" db="EMBL/GenBank/DDBJ databases">
        <title>Draft genome sequence of rust myrtle Austropuccinia psidii MF-1, a brazilian biotype.</title>
        <authorList>
            <person name="Quecine M.C."/>
            <person name="Pachon D.M.R."/>
            <person name="Bonatelli M.L."/>
            <person name="Correr F.H."/>
            <person name="Franceschini L.M."/>
            <person name="Leite T.F."/>
            <person name="Margarido G.R.A."/>
            <person name="Almeida C.A."/>
            <person name="Ferrarezi J.A."/>
            <person name="Labate C.A."/>
        </authorList>
    </citation>
    <scope>NUCLEOTIDE SEQUENCE</scope>
    <source>
        <strain evidence="4">MF-1</strain>
    </source>
</reference>
<evidence type="ECO:0000313" key="5">
    <source>
        <dbReference type="Proteomes" id="UP000765509"/>
    </source>
</evidence>
<sequence length="431" mass="47906">MTLARLGAFMVVTVCLAMTIMELAIVYETGVIHPNDINFLNKAPWTSSLVPLLTAVVSIATQTYFSDKLCHMVQKPKLVIPILVFLSAGSLVTGIAATIALTIQPFQKSSTSQLSASEALFWGYLVFRTVSSGFLMIPMLSSFIKETRFSKTQWKETADNNRQHRETRITFLLRLFLSTYTLVFLFDFTCLITSFASASTDFDSALHGSQGFLVLQKLMVRVMAISYLYCLLAGLPKEHAFVPLSEAPIVGGFGNHSNLSSKTNIQESSCEGLPRSNIRDIQTSVNLALSQYEISNHRQLATEDEEFGEEIFSYSYPPNAASPSDPIADTNSSFLTKGSKWESVQYSPARVPPLPQTTHMNSPLVPRRKTPPPPKPKLFTLPPMPTRVHSNDLNFSNLKKEKRMSKKTKHRLSDIGYINSQATEGLMKATE</sequence>